<proteinExistence type="predicted"/>
<evidence type="ECO:0000313" key="2">
    <source>
        <dbReference type="EMBL" id="EJI84593.1"/>
    </source>
</evidence>
<dbReference type="InterPro" id="IPR013413">
    <property type="entry name" value="CRISPR-assoc_prot_NE0113"/>
</dbReference>
<accession>J1Q0P5</accession>
<dbReference type="PATRIC" id="fig|1197174.4.peg.2470"/>
<name>J1Q0P5_9ALTE</name>
<reference evidence="2 3" key="1">
    <citation type="journal article" date="2012" name="J. Bacteriol.">
        <title>Genome Sequence of Pectin-Degrading Alishewanella aestuarii Strain B11T, Isolated from Tidal Flat Sediment.</title>
        <authorList>
            <person name="Jung J."/>
            <person name="Choi S."/>
            <person name="Chun J."/>
            <person name="Park W."/>
        </authorList>
    </citation>
    <scope>NUCLEOTIDE SEQUENCE [LARGE SCALE GENOMIC DNA]</scope>
    <source>
        <strain evidence="2 3">B11</strain>
    </source>
</reference>
<evidence type="ECO:0000259" key="1">
    <source>
        <dbReference type="Pfam" id="PF09623"/>
    </source>
</evidence>
<feature type="domain" description="CRISPR system ring nuclease SSO2081-like" evidence="1">
    <location>
        <begin position="16"/>
        <end position="202"/>
    </location>
</feature>
<dbReference type="RefSeq" id="WP_008609476.1">
    <property type="nucleotide sequence ID" value="NZ_ALAB01000029.1"/>
</dbReference>
<dbReference type="InterPro" id="IPR019092">
    <property type="entry name" value="SSO2081-like_dom"/>
</dbReference>
<dbReference type="AlphaFoldDB" id="J1Q0P5"/>
<dbReference type="Pfam" id="PF09623">
    <property type="entry name" value="Cas_NE0113"/>
    <property type="match status" value="1"/>
</dbReference>
<dbReference type="NCBIfam" id="TIGR02584">
    <property type="entry name" value="cas_NE0113"/>
    <property type="match status" value="1"/>
</dbReference>
<protein>
    <recommendedName>
        <fullName evidence="1">CRISPR system ring nuclease SSO2081-like domain-containing protein</fullName>
    </recommendedName>
</protein>
<gene>
    <name evidence="2" type="ORF">AEST_25260</name>
</gene>
<dbReference type="EMBL" id="ALAB01000029">
    <property type="protein sequence ID" value="EJI84593.1"/>
    <property type="molecule type" value="Genomic_DNA"/>
</dbReference>
<keyword evidence="3" id="KW-1185">Reference proteome</keyword>
<sequence length="396" mass="44974">MNQPNKTLLLAVTGATPQVITETLYAIHKQGLEWPDEIQIITTSVGKEQARLNLITDGKLKALCDEYQLPVPVFDENSIKVIPDANGREVADARTLEDQEALADFIVKEVAEHTKNTNIRIHASIAGGRKTMTFFLGYAMSIFGREFDRLSHVLVSEQFESNPQFYYPTIQPKTITNRENITLDCSKAEVMLAEIPLISQRMIDPKMVNDFDKFTYNDIVNAIQLANRPEQVKLTIIFDRDNPRIVFGTKEIAFKNRKADFAVLAAFARARQSNQPGFYRQSGRKNAPSFTLAFLRELCLLEAEQFDHTNIQEMLDNLSFRGALDNKTATMLQQNHDHEFDENNFSDKRSSLQKMLNKELPKAAVNLLVPQTHGQNNPYQIQIPATNISMHGMIKE</sequence>
<organism evidence="2 3">
    <name type="scientific">Alishewanella aestuarii B11</name>
    <dbReference type="NCBI Taxonomy" id="1197174"/>
    <lineage>
        <taxon>Bacteria</taxon>
        <taxon>Pseudomonadati</taxon>
        <taxon>Pseudomonadota</taxon>
        <taxon>Gammaproteobacteria</taxon>
        <taxon>Alteromonadales</taxon>
        <taxon>Alteromonadaceae</taxon>
        <taxon>Alishewanella</taxon>
    </lineage>
</organism>
<dbReference type="Proteomes" id="UP000012043">
    <property type="component" value="Unassembled WGS sequence"/>
</dbReference>
<dbReference type="CDD" id="cd09741">
    <property type="entry name" value="Csx1_III-U"/>
    <property type="match status" value="1"/>
</dbReference>
<comment type="caution">
    <text evidence="2">The sequence shown here is derived from an EMBL/GenBank/DDBJ whole genome shotgun (WGS) entry which is preliminary data.</text>
</comment>
<evidence type="ECO:0000313" key="3">
    <source>
        <dbReference type="Proteomes" id="UP000012043"/>
    </source>
</evidence>